<dbReference type="Pfam" id="PF11701">
    <property type="entry name" value="UNC45-central"/>
    <property type="match status" value="1"/>
</dbReference>
<feature type="repeat" description="TPR" evidence="5">
    <location>
        <begin position="19"/>
        <end position="52"/>
    </location>
</feature>
<dbReference type="EMBL" id="QEAO01000013">
    <property type="protein sequence ID" value="TPX34546.1"/>
    <property type="molecule type" value="Genomic_DNA"/>
</dbReference>
<dbReference type="SMART" id="SM00185">
    <property type="entry name" value="ARM"/>
    <property type="match status" value="6"/>
</dbReference>
<evidence type="ECO:0000259" key="6">
    <source>
        <dbReference type="Pfam" id="PF11701"/>
    </source>
</evidence>
<protein>
    <recommendedName>
        <fullName evidence="6">UNC-45/Cro1/She4 central domain-containing protein</fullName>
    </recommendedName>
</protein>
<dbReference type="InterPro" id="IPR016024">
    <property type="entry name" value="ARM-type_fold"/>
</dbReference>
<dbReference type="Proteomes" id="UP000319731">
    <property type="component" value="Unassembled WGS sequence"/>
</dbReference>
<dbReference type="RefSeq" id="XP_031025266.1">
    <property type="nucleotide sequence ID" value="XM_031168758.1"/>
</dbReference>
<comment type="subcellular location">
    <subcellularLocation>
        <location evidence="1">Cytoplasm</location>
    </subcellularLocation>
</comment>
<dbReference type="AlphaFoldDB" id="A0A507C976"/>
<evidence type="ECO:0000256" key="2">
    <source>
        <dbReference type="ARBA" id="ARBA00022490"/>
    </source>
</evidence>
<dbReference type="PROSITE" id="PS50005">
    <property type="entry name" value="TPR"/>
    <property type="match status" value="1"/>
</dbReference>
<dbReference type="OrthoDB" id="199930at2759"/>
<dbReference type="InterPro" id="IPR011989">
    <property type="entry name" value="ARM-like"/>
</dbReference>
<comment type="caution">
    <text evidence="7">The sequence shown here is derived from an EMBL/GenBank/DDBJ whole genome shotgun (WGS) entry which is preliminary data.</text>
</comment>
<sequence length="844" mass="90409">MAMARIDVVLETSSLSEKPEILLKRAKIYETIGDYQHAFDDVRLVLSLDKTNTDALKTAQQLVRLTAEKQSSSPVGTISSMLLLISGGSGDDQTEDSARSHGQNREVIERLISASQDPSGAATIGREGGVELLMPVTVSNKTPSSTHQAQILQILVNLTQLPELASRILSYIDSSTVTTWMNSNDSPTIQHAADLLGNSVLQSLSTLKDQPKLRDSAVTAVRALAKLAVEFSKDEPSRVAGVKGLITAIGDEDSAVMFMNSNEFVDLLACVSDRKISIRQLIPVALARFLDTTSAKREDELQALLHRLISKWVESDVKGDKARGLLALSAVFQAKSSIGSSILLKQGFVEDLMEVIEFEGEDVQLAVVETLSSSCADKACRTLVAARCAAFLLTLGGHQNAQLRTVASVALIKCMSADKELEKQMLQQADRSVMAFANVIQNKQVDETLKLNAVEALAFLSTHGVVKDLIITNSSLLKSMFNMASATDKKAVQFGIASTLMNITVFRRKFTDEEKQILKLRAMAEQTGEPIVDPLDEDTAVERRCVALAKEGAVSALVALANGSSPALREMVAQTFLSMARDKSLRGIIVQQGGVKSLITLTGEGTSESIAHAAQALAKVAITSDPHVSFPGQRAAELVRPLVSLCGSESELCQFEALMALTNLASIDDDIRGRIVAAKGVAAMENLQFSDNIMVRRAATEALCNMVFEPSVYTAYAVASASSKLRMFIALSDSEDFETRRAASGALAILSQHPTACKNISIEGRGPEIVVTTIGESCEVEVQLRGVELVKNMASCGNRDVVSSIVEKGAIDKVKKLLASPNQAVSRGAAGALKAFRDAGVSLV</sequence>
<keyword evidence="3 5" id="KW-0802">TPR repeat</keyword>
<dbReference type="GO" id="GO:0051879">
    <property type="term" value="F:Hsp90 protein binding"/>
    <property type="evidence" value="ECO:0007669"/>
    <property type="project" value="TreeGrafter"/>
</dbReference>
<evidence type="ECO:0000313" key="7">
    <source>
        <dbReference type="EMBL" id="TPX34546.1"/>
    </source>
</evidence>
<dbReference type="GeneID" id="42004055"/>
<dbReference type="SUPFAM" id="SSF48371">
    <property type="entry name" value="ARM repeat"/>
    <property type="match status" value="3"/>
</dbReference>
<feature type="domain" description="UNC-45/Cro1/She4 central" evidence="6">
    <location>
        <begin position="268"/>
        <end position="413"/>
    </location>
</feature>
<dbReference type="InterPro" id="IPR019734">
    <property type="entry name" value="TPR_rpt"/>
</dbReference>
<evidence type="ECO:0000313" key="8">
    <source>
        <dbReference type="Proteomes" id="UP000319731"/>
    </source>
</evidence>
<keyword evidence="4" id="KW-0143">Chaperone</keyword>
<evidence type="ECO:0000256" key="4">
    <source>
        <dbReference type="ARBA" id="ARBA00023186"/>
    </source>
</evidence>
<dbReference type="InterPro" id="IPR024660">
    <property type="entry name" value="UCS_central_dom"/>
</dbReference>
<dbReference type="PANTHER" id="PTHR45994">
    <property type="entry name" value="FI21225P1"/>
    <property type="match status" value="1"/>
</dbReference>
<dbReference type="STRING" id="1806994.A0A507C976"/>
<accession>A0A507C976</accession>
<dbReference type="InterPro" id="IPR000225">
    <property type="entry name" value="Armadillo"/>
</dbReference>
<proteinExistence type="predicted"/>
<keyword evidence="8" id="KW-1185">Reference proteome</keyword>
<gene>
    <name evidence="7" type="ORF">SmJEL517_g02830</name>
</gene>
<name>A0A507C976_9FUNG</name>
<evidence type="ECO:0000256" key="1">
    <source>
        <dbReference type="ARBA" id="ARBA00004496"/>
    </source>
</evidence>
<evidence type="ECO:0000256" key="3">
    <source>
        <dbReference type="ARBA" id="ARBA00022803"/>
    </source>
</evidence>
<reference evidence="7 8" key="1">
    <citation type="journal article" date="2019" name="Sci. Rep.">
        <title>Comparative genomics of chytrid fungi reveal insights into the obligate biotrophic and pathogenic lifestyle of Synchytrium endobioticum.</title>
        <authorList>
            <person name="van de Vossenberg B.T.L.H."/>
            <person name="Warris S."/>
            <person name="Nguyen H.D.T."/>
            <person name="van Gent-Pelzer M.P.E."/>
            <person name="Joly D.L."/>
            <person name="van de Geest H.C."/>
            <person name="Bonants P.J.M."/>
            <person name="Smith D.S."/>
            <person name="Levesque C.A."/>
            <person name="van der Lee T.A.J."/>
        </authorList>
    </citation>
    <scope>NUCLEOTIDE SEQUENCE [LARGE SCALE GENOMIC DNA]</scope>
    <source>
        <strain evidence="7 8">JEL517</strain>
    </source>
</reference>
<dbReference type="GO" id="GO:0005737">
    <property type="term" value="C:cytoplasm"/>
    <property type="evidence" value="ECO:0007669"/>
    <property type="project" value="UniProtKB-SubCell"/>
</dbReference>
<evidence type="ECO:0000256" key="5">
    <source>
        <dbReference type="PROSITE-ProRule" id="PRU00339"/>
    </source>
</evidence>
<organism evidence="7 8">
    <name type="scientific">Synchytrium microbalum</name>
    <dbReference type="NCBI Taxonomy" id="1806994"/>
    <lineage>
        <taxon>Eukaryota</taxon>
        <taxon>Fungi</taxon>
        <taxon>Fungi incertae sedis</taxon>
        <taxon>Chytridiomycota</taxon>
        <taxon>Chytridiomycota incertae sedis</taxon>
        <taxon>Chytridiomycetes</taxon>
        <taxon>Synchytriales</taxon>
        <taxon>Synchytriaceae</taxon>
        <taxon>Synchytrium</taxon>
    </lineage>
</organism>
<dbReference type="PANTHER" id="PTHR45994:SF1">
    <property type="entry name" value="FI21225P1"/>
    <property type="match status" value="1"/>
</dbReference>
<dbReference type="Gene3D" id="1.25.10.10">
    <property type="entry name" value="Leucine-rich Repeat Variant"/>
    <property type="match status" value="2"/>
</dbReference>
<keyword evidence="2" id="KW-0963">Cytoplasm</keyword>